<dbReference type="RefSeq" id="WP_103470344.1">
    <property type="nucleotide sequence ID" value="NZ_MING01000086.1"/>
</dbReference>
<organism evidence="1 2">
    <name type="scientific">Pseudomonas putida</name>
    <name type="common">Arthrobacter siderocapsulatus</name>
    <dbReference type="NCBI Taxonomy" id="303"/>
    <lineage>
        <taxon>Bacteria</taxon>
        <taxon>Pseudomonadati</taxon>
        <taxon>Pseudomonadota</taxon>
        <taxon>Gammaproteobacteria</taxon>
        <taxon>Pseudomonadales</taxon>
        <taxon>Pseudomonadaceae</taxon>
        <taxon>Pseudomonas</taxon>
    </lineage>
</organism>
<sequence>MSLTPEQEKKSPQSLEEVLRYIDMQVRRDFDLMRARHYWEKTLEGTPKDVLVEALSLALATGRYQMKPRCNCCRQC</sequence>
<proteinExistence type="predicted"/>
<protein>
    <submittedName>
        <fullName evidence="1">Uncharacterized protein</fullName>
    </submittedName>
</protein>
<dbReference type="Proteomes" id="UP000237378">
    <property type="component" value="Unassembled WGS sequence"/>
</dbReference>
<comment type="caution">
    <text evidence="1">The sequence shown here is derived from an EMBL/GenBank/DDBJ whole genome shotgun (WGS) entry which is preliminary data.</text>
</comment>
<reference evidence="1 2" key="1">
    <citation type="submission" date="2016-08" db="EMBL/GenBank/DDBJ databases">
        <authorList>
            <person name="Seilhamer J.J."/>
        </authorList>
    </citation>
    <scope>NUCLEOTIDE SEQUENCE [LARGE SCALE GENOMIC DNA]</scope>
    <source>
        <strain evidence="1 2">KH-18-2</strain>
    </source>
</reference>
<accession>A0A2S3WLE2</accession>
<name>A0A2S3WLE2_PSEPU</name>
<evidence type="ECO:0000313" key="2">
    <source>
        <dbReference type="Proteomes" id="UP000237378"/>
    </source>
</evidence>
<reference evidence="1 2" key="2">
    <citation type="submission" date="2018-03" db="EMBL/GenBank/DDBJ databases">
        <title>Draft genome of Pseudomonas putida strain KH-18-2.</title>
        <authorList>
            <person name="Yoshizawa S."/>
            <person name="Khan N.H."/>
            <person name="Nishimura M."/>
            <person name="Chiura H.X."/>
            <person name="Ogura Y."/>
            <person name="Hayashi T."/>
            <person name="Kogure K."/>
        </authorList>
    </citation>
    <scope>NUCLEOTIDE SEQUENCE [LARGE SCALE GENOMIC DNA]</scope>
    <source>
        <strain evidence="1 2">KH-18-2</strain>
    </source>
</reference>
<dbReference type="AlphaFoldDB" id="A0A2S3WLE2"/>
<evidence type="ECO:0000313" key="1">
    <source>
        <dbReference type="EMBL" id="POG01012.1"/>
    </source>
</evidence>
<gene>
    <name evidence="1" type="ORF">BGP82_26565</name>
</gene>
<dbReference type="EMBL" id="MING01000086">
    <property type="protein sequence ID" value="POG01012.1"/>
    <property type="molecule type" value="Genomic_DNA"/>
</dbReference>